<keyword evidence="1" id="KW-0805">Transcription regulation</keyword>
<dbReference type="EMBL" id="AUNC01000002">
    <property type="protein sequence ID" value="KEO59099.1"/>
    <property type="molecule type" value="Genomic_DNA"/>
</dbReference>
<dbReference type="SMART" id="SM00346">
    <property type="entry name" value="HTH_ICLR"/>
    <property type="match status" value="1"/>
</dbReference>
<dbReference type="Gene3D" id="1.10.10.10">
    <property type="entry name" value="Winged helix-like DNA-binding domain superfamily/Winged helix DNA-binding domain"/>
    <property type="match status" value="1"/>
</dbReference>
<evidence type="ECO:0000256" key="3">
    <source>
        <dbReference type="ARBA" id="ARBA00023163"/>
    </source>
</evidence>
<dbReference type="InterPro" id="IPR005471">
    <property type="entry name" value="Tscrpt_reg_IclR_N"/>
</dbReference>
<dbReference type="SUPFAM" id="SSF46785">
    <property type="entry name" value="Winged helix' DNA-binding domain"/>
    <property type="match status" value="1"/>
</dbReference>
<dbReference type="SUPFAM" id="SSF55781">
    <property type="entry name" value="GAF domain-like"/>
    <property type="match status" value="1"/>
</dbReference>
<dbReference type="Proteomes" id="UP000027463">
    <property type="component" value="Unassembled WGS sequence"/>
</dbReference>
<keyword evidence="2" id="KW-0238">DNA-binding</keyword>
<comment type="caution">
    <text evidence="6">The sequence shown here is derived from an EMBL/GenBank/DDBJ whole genome shotgun (WGS) entry which is preliminary data.</text>
</comment>
<dbReference type="InterPro" id="IPR036388">
    <property type="entry name" value="WH-like_DNA-bd_sf"/>
</dbReference>
<organism evidence="6 7">
    <name type="scientific">Thalassospira permensis NBRC 106175</name>
    <dbReference type="NCBI Taxonomy" id="1353532"/>
    <lineage>
        <taxon>Bacteria</taxon>
        <taxon>Pseudomonadati</taxon>
        <taxon>Pseudomonadota</taxon>
        <taxon>Alphaproteobacteria</taxon>
        <taxon>Rhodospirillales</taxon>
        <taxon>Thalassospiraceae</taxon>
        <taxon>Thalassospira</taxon>
    </lineage>
</organism>
<keyword evidence="7" id="KW-1185">Reference proteome</keyword>
<dbReference type="InterPro" id="IPR014757">
    <property type="entry name" value="Tscrpt_reg_IclR_C"/>
</dbReference>
<feature type="domain" description="HTH iclR-type" evidence="4">
    <location>
        <begin position="7"/>
        <end position="69"/>
    </location>
</feature>
<dbReference type="PANTHER" id="PTHR30136:SF24">
    <property type="entry name" value="HTH-TYPE TRANSCRIPTIONAL REPRESSOR ALLR"/>
    <property type="match status" value="1"/>
</dbReference>
<sequence length="256" mass="28212">MICMQQVQSLVRAISILNTLADSEYGMTLTEIAHQVHLPPSTVHRLLTTMQHERYVTFDGERTLWSIGVQAFSVGNAFTKNRNLSQIARPYMRALMEDSGETVNLAVADGGEVIFLSQVECRKMMRALVTPGRRALMHCSGVGKALLAFLPDEEVNAVITQHGLPKITERTLISADTLKSDLNRSRQRGYALDDEEHAIGLRCVAGVVRDETGLPIAALSLSGPAARIPNERIEQFGLKVRRVCADLSREYGGKPV</sequence>
<dbReference type="PANTHER" id="PTHR30136">
    <property type="entry name" value="HELIX-TURN-HELIX TRANSCRIPTIONAL REGULATOR, ICLR FAMILY"/>
    <property type="match status" value="1"/>
</dbReference>
<evidence type="ECO:0000256" key="2">
    <source>
        <dbReference type="ARBA" id="ARBA00023125"/>
    </source>
</evidence>
<feature type="domain" description="IclR-ED" evidence="5">
    <location>
        <begin position="70"/>
        <end position="253"/>
    </location>
</feature>
<dbReference type="PROSITE" id="PS51077">
    <property type="entry name" value="HTH_ICLR"/>
    <property type="match status" value="1"/>
</dbReference>
<keyword evidence="3" id="KW-0804">Transcription</keyword>
<dbReference type="Pfam" id="PF09339">
    <property type="entry name" value="HTH_IclR"/>
    <property type="match status" value="1"/>
</dbReference>
<dbReference type="Pfam" id="PF01614">
    <property type="entry name" value="IclR_C"/>
    <property type="match status" value="1"/>
</dbReference>
<protein>
    <submittedName>
        <fullName evidence="6">IclR family transcriptional regulator</fullName>
    </submittedName>
</protein>
<evidence type="ECO:0000313" key="7">
    <source>
        <dbReference type="Proteomes" id="UP000027463"/>
    </source>
</evidence>
<dbReference type="InterPro" id="IPR050707">
    <property type="entry name" value="HTH_MetabolicPath_Reg"/>
</dbReference>
<evidence type="ECO:0000259" key="4">
    <source>
        <dbReference type="PROSITE" id="PS51077"/>
    </source>
</evidence>
<name>A0ABR4TT75_9PROT</name>
<dbReference type="InterPro" id="IPR029016">
    <property type="entry name" value="GAF-like_dom_sf"/>
</dbReference>
<dbReference type="InterPro" id="IPR036390">
    <property type="entry name" value="WH_DNA-bd_sf"/>
</dbReference>
<accession>A0ABR4TT75</accession>
<dbReference type="Gene3D" id="3.30.450.40">
    <property type="match status" value="1"/>
</dbReference>
<evidence type="ECO:0000259" key="5">
    <source>
        <dbReference type="PROSITE" id="PS51078"/>
    </source>
</evidence>
<evidence type="ECO:0000256" key="1">
    <source>
        <dbReference type="ARBA" id="ARBA00023015"/>
    </source>
</evidence>
<gene>
    <name evidence="6" type="ORF">SMB34_11045</name>
</gene>
<proteinExistence type="predicted"/>
<reference evidence="6 7" key="1">
    <citation type="submission" date="2013-07" db="EMBL/GenBank/DDBJ databases">
        <title>Thalassospira permensis NBRC 106175 Genome Sequencing.</title>
        <authorList>
            <person name="Lai Q."/>
            <person name="Shao Z."/>
        </authorList>
    </citation>
    <scope>NUCLEOTIDE SEQUENCE [LARGE SCALE GENOMIC DNA]</scope>
    <source>
        <strain evidence="6 7">NBRC 106175</strain>
    </source>
</reference>
<dbReference type="PROSITE" id="PS51078">
    <property type="entry name" value="ICLR_ED"/>
    <property type="match status" value="1"/>
</dbReference>
<evidence type="ECO:0000313" key="6">
    <source>
        <dbReference type="EMBL" id="KEO59099.1"/>
    </source>
</evidence>